<evidence type="ECO:0008006" key="8">
    <source>
        <dbReference type="Google" id="ProtNLM"/>
    </source>
</evidence>
<name>A0ABN7RL12_THEXY</name>
<evidence type="ECO:0000256" key="3">
    <source>
        <dbReference type="ARBA" id="ARBA00022989"/>
    </source>
</evidence>
<evidence type="ECO:0000256" key="4">
    <source>
        <dbReference type="ARBA" id="ARBA00023136"/>
    </source>
</evidence>
<evidence type="ECO:0000313" key="6">
    <source>
        <dbReference type="EMBL" id="CAG5080226.1"/>
    </source>
</evidence>
<evidence type="ECO:0000256" key="2">
    <source>
        <dbReference type="ARBA" id="ARBA00022692"/>
    </source>
</evidence>
<feature type="transmembrane region" description="Helical" evidence="5">
    <location>
        <begin position="46"/>
        <end position="64"/>
    </location>
</feature>
<keyword evidence="2 5" id="KW-0812">Transmembrane</keyword>
<comment type="subcellular location">
    <subcellularLocation>
        <location evidence="1">Membrane</location>
        <topology evidence="1">Multi-pass membrane protein</topology>
    </subcellularLocation>
</comment>
<dbReference type="InterPro" id="IPR032808">
    <property type="entry name" value="DoxX"/>
</dbReference>
<evidence type="ECO:0000256" key="1">
    <source>
        <dbReference type="ARBA" id="ARBA00004141"/>
    </source>
</evidence>
<evidence type="ECO:0000256" key="5">
    <source>
        <dbReference type="SAM" id="Phobius"/>
    </source>
</evidence>
<dbReference type="Pfam" id="PF13564">
    <property type="entry name" value="DoxX_2"/>
    <property type="match status" value="1"/>
</dbReference>
<comment type="caution">
    <text evidence="6">The sequence shown here is derived from an EMBL/GenBank/DDBJ whole genome shotgun (WGS) entry which is preliminary data.</text>
</comment>
<feature type="transmembrane region" description="Helical" evidence="5">
    <location>
        <begin position="71"/>
        <end position="89"/>
    </location>
</feature>
<protein>
    <recommendedName>
        <fullName evidence="8">DoxX family protein</fullName>
    </recommendedName>
</protein>
<keyword evidence="3 5" id="KW-1133">Transmembrane helix</keyword>
<gene>
    <name evidence="6" type="primary">txxe 765</name>
    <name evidence="6" type="ORF">TXXE_04050</name>
</gene>
<keyword evidence="7" id="KW-1185">Reference proteome</keyword>
<evidence type="ECO:0000313" key="7">
    <source>
        <dbReference type="Proteomes" id="UP000681526"/>
    </source>
</evidence>
<proteinExistence type="predicted"/>
<dbReference type="EMBL" id="CAJRAY010000018">
    <property type="protein sequence ID" value="CAG5080226.1"/>
    <property type="molecule type" value="Genomic_DNA"/>
</dbReference>
<dbReference type="Proteomes" id="UP000681526">
    <property type="component" value="Unassembled WGS sequence"/>
</dbReference>
<reference evidence="6 7" key="1">
    <citation type="submission" date="2021-04" db="EMBL/GenBank/DDBJ databases">
        <authorList>
            <person name="Rakotoarivonina H."/>
        </authorList>
    </citation>
    <scope>NUCLEOTIDE SEQUENCE [LARGE SCALE GENOMIC DNA]</scope>
    <source>
        <strain evidence="6 7">XE</strain>
    </source>
</reference>
<organism evidence="6 7">
    <name type="scientific">Thermobacillus xylanilyticus</name>
    <dbReference type="NCBI Taxonomy" id="76633"/>
    <lineage>
        <taxon>Bacteria</taxon>
        <taxon>Bacillati</taxon>
        <taxon>Bacillota</taxon>
        <taxon>Bacilli</taxon>
        <taxon>Bacillales</taxon>
        <taxon>Paenibacillaceae</taxon>
        <taxon>Thermobacillus</taxon>
    </lineage>
</organism>
<accession>A0ABN7RL12</accession>
<sequence length="124" mass="13672">MRKAYRLAGWIVVWLTALFFLQNGVQKVIGTAQMVDMFRELGYPDWFRIAVGLLETAGAVGLAIPRFTLRAAAAMAVLMAGAAASEAMAGRTFEVLLPAQWLIVHVLILYARIRIRRAAAKKPD</sequence>
<dbReference type="RefSeq" id="WP_213483571.1">
    <property type="nucleotide sequence ID" value="NZ_CAJRAY010000018.1"/>
</dbReference>
<feature type="transmembrane region" description="Helical" evidence="5">
    <location>
        <begin position="95"/>
        <end position="113"/>
    </location>
</feature>
<keyword evidence="4 5" id="KW-0472">Membrane</keyword>